<dbReference type="GO" id="GO:0005524">
    <property type="term" value="F:ATP binding"/>
    <property type="evidence" value="ECO:0007669"/>
    <property type="project" value="UniProtKB-UniRule"/>
</dbReference>
<evidence type="ECO:0000259" key="7">
    <source>
        <dbReference type="PROSITE" id="PS50011"/>
    </source>
</evidence>
<dbReference type="InterPro" id="IPR011009">
    <property type="entry name" value="Kinase-like_dom_sf"/>
</dbReference>
<evidence type="ECO:0000256" key="4">
    <source>
        <dbReference type="ARBA" id="ARBA00022840"/>
    </source>
</evidence>
<keyword evidence="9" id="KW-1185">Reference proteome</keyword>
<dbReference type="PROSITE" id="PS00108">
    <property type="entry name" value="PROTEIN_KINASE_ST"/>
    <property type="match status" value="1"/>
</dbReference>
<dbReference type="InterPro" id="IPR008271">
    <property type="entry name" value="Ser/Thr_kinase_AS"/>
</dbReference>
<organism evidence="8 9">
    <name type="scientific">Smittium culicis</name>
    <dbReference type="NCBI Taxonomy" id="133412"/>
    <lineage>
        <taxon>Eukaryota</taxon>
        <taxon>Fungi</taxon>
        <taxon>Fungi incertae sedis</taxon>
        <taxon>Zoopagomycota</taxon>
        <taxon>Kickxellomycotina</taxon>
        <taxon>Harpellomycetes</taxon>
        <taxon>Harpellales</taxon>
        <taxon>Legeriomycetaceae</taxon>
        <taxon>Smittium</taxon>
    </lineage>
</organism>
<accession>A0A1R1Y635</accession>
<dbReference type="GO" id="GO:0004713">
    <property type="term" value="F:protein tyrosine kinase activity"/>
    <property type="evidence" value="ECO:0007669"/>
    <property type="project" value="TreeGrafter"/>
</dbReference>
<protein>
    <submittedName>
        <fullName evidence="8">Mitosis inhibitor protein kinase wee1</fullName>
    </submittedName>
</protein>
<dbReference type="PANTHER" id="PTHR11042:SF190">
    <property type="entry name" value="MITOSIS INHIBITOR PROTEIN KINASE MIK1"/>
    <property type="match status" value="1"/>
</dbReference>
<dbReference type="Gene3D" id="3.30.200.20">
    <property type="entry name" value="Phosphorylase Kinase, domain 1"/>
    <property type="match status" value="1"/>
</dbReference>
<evidence type="ECO:0000313" key="9">
    <source>
        <dbReference type="Proteomes" id="UP000187283"/>
    </source>
</evidence>
<dbReference type="AlphaFoldDB" id="A0A1R1Y635"/>
<dbReference type="SUPFAM" id="SSF56112">
    <property type="entry name" value="Protein kinase-like (PK-like)"/>
    <property type="match status" value="1"/>
</dbReference>
<keyword evidence="2 6" id="KW-0547">Nucleotide-binding</keyword>
<dbReference type="Gene3D" id="1.10.510.10">
    <property type="entry name" value="Transferase(Phosphotransferase) domain 1"/>
    <property type="match status" value="1"/>
</dbReference>
<dbReference type="EMBL" id="LSSN01000808">
    <property type="protein sequence ID" value="OMJ22254.1"/>
    <property type="molecule type" value="Genomic_DNA"/>
</dbReference>
<gene>
    <name evidence="8" type="ORF">AYI70_g2990</name>
</gene>
<dbReference type="GO" id="GO:0005634">
    <property type="term" value="C:nucleus"/>
    <property type="evidence" value="ECO:0007669"/>
    <property type="project" value="TreeGrafter"/>
</dbReference>
<comment type="caution">
    <text evidence="8">The sequence shown here is derived from an EMBL/GenBank/DDBJ whole genome shotgun (WGS) entry which is preliminary data.</text>
</comment>
<feature type="binding site" evidence="6">
    <location>
        <position position="429"/>
    </location>
    <ligand>
        <name>ATP</name>
        <dbReference type="ChEBI" id="CHEBI:30616"/>
    </ligand>
</feature>
<sequence>MTFKNDRPMTRSLRKTSIQDAVFATPSIPASRLKKRLSTRTTPKTQIDLKFPSFSISSNSAPAPQKSSSFRLSLPPSSFSSTKQFSSSSYFATPPDTKLVRPDPIAFSTSGLLAKKNQVKDDPSDRFFTPETPCKKNSLFFGSSITQSSAPPSFGLNNYTLDNSPYMPGKHRNSTIDDNSINKRRYLSPIDNLDSSLYSPIQNKSNNSSHNNYLPKFFPSEKQSDLSNDFFNEDSTNKNRNLGLMSNFVCLEANNRDRSSSFATSDIGTSFSTTSTLPTGLLKSDADNTGNSLNFKTTDFMQCDSFGKNDLISLNKSDSLILSDTGSASPGRSSSPMLVVEERPQMPQIVGGYATNYPHFLNRDYFTSNTKDTGFQFLPPLYDHSPVDEAGYLDYYRYQYDEIMILGKGNFSTVLLTRNLEDGKTSALKKTSRSFTGRRDRIRKLNEVEILWRLKNHPNIIDIYSSWEQFGFLYINYELCEHGSLKDFLATQFDSNPISEDNIWIILSAICNGLQHIHSFDIVHLDLKPANIVVSSDGHLKIADFGHSSYLPVTGNDHEGDRTYLAPEALESGAYSKASDIFSLGLMILEIAANVVLPENGPEYFDLRHNVFTSAQLEESNISQELNSLITCMLDKDPSKRPTANQIMTHNNIKSCIGQPMIFNNSSSS</sequence>
<dbReference type="STRING" id="133412.A0A1R1Y635"/>
<keyword evidence="1" id="KW-0808">Transferase</keyword>
<dbReference type="OrthoDB" id="5337378at2759"/>
<dbReference type="GO" id="GO:0005737">
    <property type="term" value="C:cytoplasm"/>
    <property type="evidence" value="ECO:0007669"/>
    <property type="project" value="TreeGrafter"/>
</dbReference>
<evidence type="ECO:0000256" key="6">
    <source>
        <dbReference type="PROSITE-ProRule" id="PRU10141"/>
    </source>
</evidence>
<feature type="domain" description="Protein kinase" evidence="7">
    <location>
        <begin position="400"/>
        <end position="653"/>
    </location>
</feature>
<dbReference type="InterPro" id="IPR017441">
    <property type="entry name" value="Protein_kinase_ATP_BS"/>
</dbReference>
<dbReference type="SMART" id="SM00220">
    <property type="entry name" value="S_TKc"/>
    <property type="match status" value="1"/>
</dbReference>
<keyword evidence="3 8" id="KW-0418">Kinase</keyword>
<dbReference type="PROSITE" id="PS00107">
    <property type="entry name" value="PROTEIN_KINASE_ATP"/>
    <property type="match status" value="1"/>
</dbReference>
<evidence type="ECO:0000256" key="1">
    <source>
        <dbReference type="ARBA" id="ARBA00022679"/>
    </source>
</evidence>
<dbReference type="PANTHER" id="PTHR11042">
    <property type="entry name" value="EUKARYOTIC TRANSLATION INITIATION FACTOR 2-ALPHA KINASE EIF2-ALPHA KINASE -RELATED"/>
    <property type="match status" value="1"/>
</dbReference>
<comment type="similarity">
    <text evidence="5">Belongs to the protein kinase superfamily. Ser/Thr protein kinase family. GCN2 subfamily.</text>
</comment>
<dbReference type="InterPro" id="IPR000719">
    <property type="entry name" value="Prot_kinase_dom"/>
</dbReference>
<dbReference type="PROSITE" id="PS50011">
    <property type="entry name" value="PROTEIN_KINASE_DOM"/>
    <property type="match status" value="1"/>
</dbReference>
<proteinExistence type="inferred from homology"/>
<dbReference type="InterPro" id="IPR050339">
    <property type="entry name" value="CC_SR_Kinase"/>
</dbReference>
<reference evidence="8 9" key="1">
    <citation type="submission" date="2017-01" db="EMBL/GenBank/DDBJ databases">
        <authorList>
            <person name="Mah S.A."/>
            <person name="Swanson W.J."/>
            <person name="Moy G.W."/>
            <person name="Vacquier V.D."/>
        </authorList>
    </citation>
    <scope>NUCLEOTIDE SEQUENCE [LARGE SCALE GENOMIC DNA]</scope>
    <source>
        <strain evidence="8 9">GSMNP</strain>
    </source>
</reference>
<evidence type="ECO:0000256" key="5">
    <source>
        <dbReference type="ARBA" id="ARBA00037982"/>
    </source>
</evidence>
<evidence type="ECO:0000256" key="2">
    <source>
        <dbReference type="ARBA" id="ARBA00022741"/>
    </source>
</evidence>
<dbReference type="GO" id="GO:0110031">
    <property type="term" value="P:negative regulation of G2/MI transition of meiotic cell cycle"/>
    <property type="evidence" value="ECO:0007669"/>
    <property type="project" value="TreeGrafter"/>
</dbReference>
<evidence type="ECO:0000313" key="8">
    <source>
        <dbReference type="EMBL" id="OMJ22254.1"/>
    </source>
</evidence>
<evidence type="ECO:0000256" key="3">
    <source>
        <dbReference type="ARBA" id="ARBA00022777"/>
    </source>
</evidence>
<name>A0A1R1Y635_9FUNG</name>
<dbReference type="Proteomes" id="UP000187283">
    <property type="component" value="Unassembled WGS sequence"/>
</dbReference>
<keyword evidence="4 6" id="KW-0067">ATP-binding</keyword>
<dbReference type="Pfam" id="PF00069">
    <property type="entry name" value="Pkinase"/>
    <property type="match status" value="1"/>
</dbReference>